<feature type="compositionally biased region" description="Acidic residues" evidence="1">
    <location>
        <begin position="118"/>
        <end position="136"/>
    </location>
</feature>
<evidence type="ECO:0000313" key="2">
    <source>
        <dbReference type="EMBL" id="KAK6186332.1"/>
    </source>
</evidence>
<sequence length="221" mass="26012">MSDRNVTNNLAYTTYNTYHVNGDEVGVQIGNGNNFQLKNQLQEEVVDLREEVGELKDRVRQLEERMAVLENNNNDTNTEEPEYQMDDEEEDESEEGDINTLNIADLMAVLENNNNDTNTEEPEYQMDDEEEDESEEGDIITLNIADFGTHRTSRSKTVRELEHIIQECRRRYSRKYMYFITHIYSVKQKKDIYYNYNNKDLSLSHYCIGDGDKVYWCPKSV</sequence>
<reference evidence="2 3" key="1">
    <citation type="submission" date="2024-01" db="EMBL/GenBank/DDBJ databases">
        <title>The genome of the rayed Mediterranean limpet Patella caerulea (Linnaeus, 1758).</title>
        <authorList>
            <person name="Anh-Thu Weber A."/>
            <person name="Halstead-Nussloch G."/>
        </authorList>
    </citation>
    <scope>NUCLEOTIDE SEQUENCE [LARGE SCALE GENOMIC DNA]</scope>
    <source>
        <strain evidence="2">AATW-2023a</strain>
        <tissue evidence="2">Whole specimen</tissue>
    </source>
</reference>
<feature type="region of interest" description="Disordered" evidence="1">
    <location>
        <begin position="114"/>
        <end position="136"/>
    </location>
</feature>
<comment type="caution">
    <text evidence="2">The sequence shown here is derived from an EMBL/GenBank/DDBJ whole genome shotgun (WGS) entry which is preliminary data.</text>
</comment>
<name>A0AAN8JVH3_PATCE</name>
<gene>
    <name evidence="2" type="ORF">SNE40_008385</name>
</gene>
<dbReference type="AlphaFoldDB" id="A0AAN8JVH3"/>
<protein>
    <submittedName>
        <fullName evidence="2">Uncharacterized protein</fullName>
    </submittedName>
</protein>
<organism evidence="2 3">
    <name type="scientific">Patella caerulea</name>
    <name type="common">Rayed Mediterranean limpet</name>
    <dbReference type="NCBI Taxonomy" id="87958"/>
    <lineage>
        <taxon>Eukaryota</taxon>
        <taxon>Metazoa</taxon>
        <taxon>Spiralia</taxon>
        <taxon>Lophotrochozoa</taxon>
        <taxon>Mollusca</taxon>
        <taxon>Gastropoda</taxon>
        <taxon>Patellogastropoda</taxon>
        <taxon>Patelloidea</taxon>
        <taxon>Patellidae</taxon>
        <taxon>Patella</taxon>
    </lineage>
</organism>
<dbReference type="EMBL" id="JAZGQO010000006">
    <property type="protein sequence ID" value="KAK6186332.1"/>
    <property type="molecule type" value="Genomic_DNA"/>
</dbReference>
<dbReference type="Proteomes" id="UP001347796">
    <property type="component" value="Unassembled WGS sequence"/>
</dbReference>
<proteinExistence type="predicted"/>
<accession>A0AAN8JVH3</accession>
<keyword evidence="3" id="KW-1185">Reference proteome</keyword>
<feature type="region of interest" description="Disordered" evidence="1">
    <location>
        <begin position="70"/>
        <end position="96"/>
    </location>
</feature>
<feature type="compositionally biased region" description="Acidic residues" evidence="1">
    <location>
        <begin position="77"/>
        <end position="96"/>
    </location>
</feature>
<evidence type="ECO:0000313" key="3">
    <source>
        <dbReference type="Proteomes" id="UP001347796"/>
    </source>
</evidence>
<evidence type="ECO:0000256" key="1">
    <source>
        <dbReference type="SAM" id="MobiDB-lite"/>
    </source>
</evidence>